<feature type="region of interest" description="Disordered" evidence="9">
    <location>
        <begin position="452"/>
        <end position="475"/>
    </location>
</feature>
<dbReference type="GO" id="GO:0005829">
    <property type="term" value="C:cytosol"/>
    <property type="evidence" value="ECO:0007669"/>
    <property type="project" value="UniProtKB-SubCell"/>
</dbReference>
<evidence type="ECO:0000256" key="4">
    <source>
        <dbReference type="ARBA" id="ARBA00022540"/>
    </source>
</evidence>
<evidence type="ECO:0000256" key="1">
    <source>
        <dbReference type="ARBA" id="ARBA00004514"/>
    </source>
</evidence>
<dbReference type="PANTHER" id="PTHR45887">
    <property type="entry name" value="TRANSLATION INITIATION FACTOR EIF-2B SUBUNIT EPSILON"/>
    <property type="match status" value="1"/>
</dbReference>
<dbReference type="Gene3D" id="2.160.10.10">
    <property type="entry name" value="Hexapeptide repeat proteins"/>
    <property type="match status" value="1"/>
</dbReference>
<dbReference type="InterPro" id="IPR016024">
    <property type="entry name" value="ARM-type_fold"/>
</dbReference>
<evidence type="ECO:0000256" key="7">
    <source>
        <dbReference type="ARBA" id="ARBA00044345"/>
    </source>
</evidence>
<evidence type="ECO:0000313" key="12">
    <source>
        <dbReference type="Proteomes" id="UP000245884"/>
    </source>
</evidence>
<gene>
    <name evidence="11" type="ORF">BDZ90DRAFT_238214</name>
</gene>
<comment type="subunit">
    <text evidence="8">Component of the translation initiation factor 2B (eIF2B) complex which is a heterodecamer of two sets of five different subunits: alpha, beta, gamma, delta and epsilon. Subunits alpha, beta and delta comprise a regulatory subcomplex and subunits epsilon and gamma comprise a catalytic subcomplex. Within the complex, the hexameric regulatory complex resides at the center, with the two heterodimeric catalytic subcomplexes bound on opposite sides.</text>
</comment>
<protein>
    <recommendedName>
        <fullName evidence="6">Translation initiation factor eIF2B subunit epsilon</fullName>
    </recommendedName>
    <alternativeName>
        <fullName evidence="7">eIF2B GDP-GTP exchange factor subunit epsilon</fullName>
    </alternativeName>
</protein>
<dbReference type="AlphaFoldDB" id="A0A316V114"/>
<feature type="compositionally biased region" description="Acidic residues" evidence="9">
    <location>
        <begin position="493"/>
        <end position="516"/>
    </location>
</feature>
<dbReference type="Pfam" id="PF02020">
    <property type="entry name" value="W2"/>
    <property type="match status" value="1"/>
</dbReference>
<dbReference type="SMART" id="SM00515">
    <property type="entry name" value="eIF5C"/>
    <property type="match status" value="1"/>
</dbReference>
<evidence type="ECO:0000313" key="11">
    <source>
        <dbReference type="EMBL" id="PWN29135.1"/>
    </source>
</evidence>
<dbReference type="SUPFAM" id="SSF53448">
    <property type="entry name" value="Nucleotide-diphospho-sugar transferases"/>
    <property type="match status" value="1"/>
</dbReference>
<dbReference type="PANTHER" id="PTHR45887:SF1">
    <property type="entry name" value="TRANSLATION INITIATION FACTOR EIF-2B SUBUNIT EPSILON"/>
    <property type="match status" value="1"/>
</dbReference>
<evidence type="ECO:0000256" key="5">
    <source>
        <dbReference type="ARBA" id="ARBA00022917"/>
    </source>
</evidence>
<dbReference type="CDD" id="cd11558">
    <property type="entry name" value="W2_eIF2B_epsilon"/>
    <property type="match status" value="1"/>
</dbReference>
<keyword evidence="3" id="KW-0963">Cytoplasm</keyword>
<dbReference type="SUPFAM" id="SSF48371">
    <property type="entry name" value="ARM repeat"/>
    <property type="match status" value="1"/>
</dbReference>
<dbReference type="GO" id="GO:0005085">
    <property type="term" value="F:guanyl-nucleotide exchange factor activity"/>
    <property type="evidence" value="ECO:0007669"/>
    <property type="project" value="InterPro"/>
</dbReference>
<keyword evidence="12" id="KW-1185">Reference proteome</keyword>
<feature type="domain" description="W2" evidence="10">
    <location>
        <begin position="557"/>
        <end position="740"/>
    </location>
</feature>
<proteinExistence type="inferred from homology"/>
<dbReference type="GO" id="GO:0031369">
    <property type="term" value="F:translation initiation factor binding"/>
    <property type="evidence" value="ECO:0007669"/>
    <property type="project" value="InterPro"/>
</dbReference>
<evidence type="ECO:0000256" key="3">
    <source>
        <dbReference type="ARBA" id="ARBA00022490"/>
    </source>
</evidence>
<dbReference type="PROSITE" id="PS51363">
    <property type="entry name" value="W2"/>
    <property type="match status" value="1"/>
</dbReference>
<dbReference type="CDD" id="cd04197">
    <property type="entry name" value="eIF-2B_epsilon_N"/>
    <property type="match status" value="1"/>
</dbReference>
<sequence>MPSKTTSKSKSSGSNAVEGADSEPLVAVLLADSFDSRFAPLTLSRPRCLLPFCGVPLINFTLERLLAAGVSKCHILAHSYAHLVRAHIDSLRKASALSGLDVVVYAVPDARSVGDAMRELDTKELIRGDFVLVQPDAVGAADIGEMVRVHTERRKTDKDAIMTIGVQSAATAGGSVMALRPETSQLLHYDPLTGPSSSKTHLPYEDIFTDATPSAELRLDLRETGIDICSLDVPPLFSENFDYQTLRRDFVVGILTSDLLESRIYVHESQGTAVNESRANGMTHSVWGARCNSTRAYDEAAMAVLSQRAWPTSPGSPAWPGERLEARQGARYVATRNVTVDRSAEVRDRVLISSGCTVAARARLEASTLGQGVMVGEEATVTGSHLFEGVKLGKGCSVEATILGKNVRVLDGVRIARGSLVGDDCVIGSDLKAGTRIAFSEEKADEALLGPKGMGRLYVGDDDEEEDSDDEADGDEADATLRIGHQGIRVVEDDLSSIEGDSELGDSSDEDSDDDDLLDADAQERAANNAAASLAPGMGSLSLGAGEATDYEAAAATERLREFEGEARASLHRAFEEGHTIDNASIELKTLRMASNVPLSEVRRCVTEAILEGCVAASDGGKDARKMGAWLDRWSALLGQVIDDDAGDEEQGAEVIDHMQTYCSLHAESHAALFVPLLKKLYNDDVLSDEAIVGWWKSPASRGTEEAKGGEGRADLRKKAEPVVRWVVEEGESESESEEESDEE</sequence>
<dbReference type="InterPro" id="IPR011004">
    <property type="entry name" value="Trimer_LpxA-like_sf"/>
</dbReference>
<dbReference type="GO" id="GO:0003743">
    <property type="term" value="F:translation initiation factor activity"/>
    <property type="evidence" value="ECO:0007669"/>
    <property type="project" value="UniProtKB-KW"/>
</dbReference>
<dbReference type="STRING" id="1569628.A0A316V114"/>
<dbReference type="Pfam" id="PF25084">
    <property type="entry name" value="LbH_EIF2B"/>
    <property type="match status" value="1"/>
</dbReference>
<comment type="subcellular location">
    <subcellularLocation>
        <location evidence="1">Cytoplasm</location>
        <location evidence="1">Cytosol</location>
    </subcellularLocation>
</comment>
<dbReference type="Pfam" id="PF00483">
    <property type="entry name" value="NTP_transferase"/>
    <property type="match status" value="1"/>
</dbReference>
<keyword evidence="4" id="KW-0396">Initiation factor</keyword>
<dbReference type="InterPro" id="IPR035543">
    <property type="entry name" value="eIF-2B_epsilon_N"/>
</dbReference>
<comment type="similarity">
    <text evidence="2">Belongs to the eIF-2B gamma/epsilon subunits family.</text>
</comment>
<dbReference type="InterPro" id="IPR005835">
    <property type="entry name" value="NTP_transferase_dom"/>
</dbReference>
<dbReference type="InterPro" id="IPR051956">
    <property type="entry name" value="eIF2B_epsilon"/>
</dbReference>
<evidence type="ECO:0000259" key="10">
    <source>
        <dbReference type="PROSITE" id="PS51363"/>
    </source>
</evidence>
<feature type="compositionally biased region" description="Acidic residues" evidence="9">
    <location>
        <begin position="460"/>
        <end position="475"/>
    </location>
</feature>
<keyword evidence="5" id="KW-0648">Protein biosynthesis</keyword>
<feature type="region of interest" description="Disordered" evidence="9">
    <location>
        <begin position="492"/>
        <end position="516"/>
    </location>
</feature>
<dbReference type="InterPro" id="IPR029044">
    <property type="entry name" value="Nucleotide-diphossugar_trans"/>
</dbReference>
<dbReference type="EMBL" id="KZ819664">
    <property type="protein sequence ID" value="PWN29135.1"/>
    <property type="molecule type" value="Genomic_DNA"/>
</dbReference>
<dbReference type="InterPro" id="IPR003307">
    <property type="entry name" value="W2_domain"/>
</dbReference>
<dbReference type="Gene3D" id="3.90.550.10">
    <property type="entry name" value="Spore Coat Polysaccharide Biosynthesis Protein SpsA, Chain A"/>
    <property type="match status" value="1"/>
</dbReference>
<organism evidence="11 12">
    <name type="scientific">Jaminaea rosea</name>
    <dbReference type="NCBI Taxonomy" id="1569628"/>
    <lineage>
        <taxon>Eukaryota</taxon>
        <taxon>Fungi</taxon>
        <taxon>Dikarya</taxon>
        <taxon>Basidiomycota</taxon>
        <taxon>Ustilaginomycotina</taxon>
        <taxon>Exobasidiomycetes</taxon>
        <taxon>Microstromatales</taxon>
        <taxon>Microstromatales incertae sedis</taxon>
        <taxon>Jaminaea</taxon>
    </lineage>
</organism>
<reference evidence="11 12" key="1">
    <citation type="journal article" date="2018" name="Mol. Biol. Evol.">
        <title>Broad Genomic Sampling Reveals a Smut Pathogenic Ancestry of the Fungal Clade Ustilaginomycotina.</title>
        <authorList>
            <person name="Kijpornyongpan T."/>
            <person name="Mondo S.J."/>
            <person name="Barry K."/>
            <person name="Sandor L."/>
            <person name="Lee J."/>
            <person name="Lipzen A."/>
            <person name="Pangilinan J."/>
            <person name="LaButti K."/>
            <person name="Hainaut M."/>
            <person name="Henrissat B."/>
            <person name="Grigoriev I.V."/>
            <person name="Spatafora J.W."/>
            <person name="Aime M.C."/>
        </authorList>
    </citation>
    <scope>NUCLEOTIDE SEQUENCE [LARGE SCALE GENOMIC DNA]</scope>
    <source>
        <strain evidence="11 12">MCA 5214</strain>
    </source>
</reference>
<dbReference type="InterPro" id="IPR056764">
    <property type="entry name" value="LbH_EIF2B3/5"/>
</dbReference>
<dbReference type="GeneID" id="37029155"/>
<dbReference type="InterPro" id="IPR044123">
    <property type="entry name" value="W2_eIF2B_epsilon"/>
</dbReference>
<evidence type="ECO:0000256" key="2">
    <source>
        <dbReference type="ARBA" id="ARBA00007878"/>
    </source>
</evidence>
<dbReference type="OrthoDB" id="424572at2759"/>
<accession>A0A316V114</accession>
<dbReference type="RefSeq" id="XP_025363747.1">
    <property type="nucleotide sequence ID" value="XM_025507332.1"/>
</dbReference>
<evidence type="ECO:0000256" key="8">
    <source>
        <dbReference type="ARBA" id="ARBA00046432"/>
    </source>
</evidence>
<evidence type="ECO:0000256" key="9">
    <source>
        <dbReference type="SAM" id="MobiDB-lite"/>
    </source>
</evidence>
<evidence type="ECO:0000256" key="6">
    <source>
        <dbReference type="ARBA" id="ARBA00044144"/>
    </source>
</evidence>
<dbReference type="Gene3D" id="1.25.40.180">
    <property type="match status" value="1"/>
</dbReference>
<name>A0A316V114_9BASI</name>
<dbReference type="SUPFAM" id="SSF51161">
    <property type="entry name" value="Trimeric LpxA-like enzymes"/>
    <property type="match status" value="1"/>
</dbReference>
<dbReference type="Proteomes" id="UP000245884">
    <property type="component" value="Unassembled WGS sequence"/>
</dbReference>
<dbReference type="GO" id="GO:0005851">
    <property type="term" value="C:eukaryotic translation initiation factor 2B complex"/>
    <property type="evidence" value="ECO:0007669"/>
    <property type="project" value="TreeGrafter"/>
</dbReference>